<protein>
    <submittedName>
        <fullName evidence="2">Unannotated protein</fullName>
    </submittedName>
</protein>
<dbReference type="Pfam" id="PF01522">
    <property type="entry name" value="Polysacc_deac_1"/>
    <property type="match status" value="1"/>
</dbReference>
<reference evidence="2" key="1">
    <citation type="submission" date="2020-05" db="EMBL/GenBank/DDBJ databases">
        <authorList>
            <person name="Chiriac C."/>
            <person name="Salcher M."/>
            <person name="Ghai R."/>
            <person name="Kavagutti S V."/>
        </authorList>
    </citation>
    <scope>NUCLEOTIDE SEQUENCE</scope>
</reference>
<name>A0A6J7Q387_9ZZZZ</name>
<dbReference type="PANTHER" id="PTHR10587:SF134">
    <property type="entry name" value="SECRETED PROTEIN"/>
    <property type="match status" value="1"/>
</dbReference>
<dbReference type="InterPro" id="IPR002509">
    <property type="entry name" value="NODB_dom"/>
</dbReference>
<dbReference type="CDD" id="cd10917">
    <property type="entry name" value="CE4_NodB_like_6s_7s"/>
    <property type="match status" value="1"/>
</dbReference>
<evidence type="ECO:0000313" key="2">
    <source>
        <dbReference type="EMBL" id="CAB5011465.1"/>
    </source>
</evidence>
<dbReference type="Gene3D" id="3.20.20.370">
    <property type="entry name" value="Glycoside hydrolase/deacetylase"/>
    <property type="match status" value="1"/>
</dbReference>
<feature type="domain" description="NodB homology" evidence="1">
    <location>
        <begin position="59"/>
        <end position="160"/>
    </location>
</feature>
<dbReference type="AlphaFoldDB" id="A0A6J7Q387"/>
<dbReference type="PROSITE" id="PS51318">
    <property type="entry name" value="TAT"/>
    <property type="match status" value="1"/>
</dbReference>
<accession>A0A6J7Q387</accession>
<evidence type="ECO:0000259" key="1">
    <source>
        <dbReference type="Pfam" id="PF01522"/>
    </source>
</evidence>
<gene>
    <name evidence="2" type="ORF">UFOPK3992_01249</name>
</gene>
<dbReference type="EMBL" id="CAFBOZ010000178">
    <property type="protein sequence ID" value="CAB5011465.1"/>
    <property type="molecule type" value="Genomic_DNA"/>
</dbReference>
<proteinExistence type="predicted"/>
<dbReference type="GO" id="GO:0005975">
    <property type="term" value="P:carbohydrate metabolic process"/>
    <property type="evidence" value="ECO:0007669"/>
    <property type="project" value="InterPro"/>
</dbReference>
<dbReference type="InterPro" id="IPR006311">
    <property type="entry name" value="TAT_signal"/>
</dbReference>
<dbReference type="SUPFAM" id="SSF88713">
    <property type="entry name" value="Glycoside hydrolase/deacetylase"/>
    <property type="match status" value="1"/>
</dbReference>
<organism evidence="2">
    <name type="scientific">freshwater metagenome</name>
    <dbReference type="NCBI Taxonomy" id="449393"/>
    <lineage>
        <taxon>unclassified sequences</taxon>
        <taxon>metagenomes</taxon>
        <taxon>ecological metagenomes</taxon>
    </lineage>
</organism>
<sequence length="254" mass="28004">MTHVVRSDCRRTAIVAVGALVLASAFAVGLMPAAEAGVQPLTLAAVVAPALPPVVYQIKTKDPVFFITIDDGSFKQSAAARYVTQHKIPVTVFLTKSEVGGRWSFFKAIGAFDSVQNHSMTHKALGKESTDRTYEICTTQKAYANRFGVRPWLLRPPYGDGWFSRRYAGPDIQRTAATCGIRYIVLWNIVVLKNGRVLFVKDLRFEPGDIVLLHFEGDLKSNIQRIIAMYARHGIKPAPLSKYLPAATATVPTR</sequence>
<dbReference type="InterPro" id="IPR050248">
    <property type="entry name" value="Polysacc_deacetylase_ArnD"/>
</dbReference>
<dbReference type="InterPro" id="IPR011330">
    <property type="entry name" value="Glyco_hydro/deAcase_b/a-brl"/>
</dbReference>
<dbReference type="PANTHER" id="PTHR10587">
    <property type="entry name" value="GLYCOSYL TRANSFERASE-RELATED"/>
    <property type="match status" value="1"/>
</dbReference>
<dbReference type="GO" id="GO:0016810">
    <property type="term" value="F:hydrolase activity, acting on carbon-nitrogen (but not peptide) bonds"/>
    <property type="evidence" value="ECO:0007669"/>
    <property type="project" value="InterPro"/>
</dbReference>